<reference evidence="8 9" key="1">
    <citation type="submission" date="2014-12" db="EMBL/GenBank/DDBJ databases">
        <title>Mercury Reductase activity and rhizosphere competence traits in the genome of root associated Photobacterium halotolerans MELD1.</title>
        <authorList>
            <person name="Mathew D.C."/>
            <person name="Huang C.-C."/>
        </authorList>
    </citation>
    <scope>NUCLEOTIDE SEQUENCE [LARGE SCALE GENOMIC DNA]</scope>
    <source>
        <strain evidence="8 9">MELD1</strain>
    </source>
</reference>
<dbReference type="InterPro" id="IPR007016">
    <property type="entry name" value="O-antigen_ligase-rel_domated"/>
</dbReference>
<evidence type="ECO:0000256" key="5">
    <source>
        <dbReference type="SAM" id="Phobius"/>
    </source>
</evidence>
<evidence type="ECO:0000313" key="9">
    <source>
        <dbReference type="Proteomes" id="UP000033633"/>
    </source>
</evidence>
<keyword evidence="4 5" id="KW-0472">Membrane</keyword>
<keyword evidence="2 5" id="KW-0812">Transmembrane</keyword>
<feature type="transmembrane region" description="Helical" evidence="5">
    <location>
        <begin position="171"/>
        <end position="187"/>
    </location>
</feature>
<dbReference type="Proteomes" id="UP000033633">
    <property type="component" value="Unassembled WGS sequence"/>
</dbReference>
<feature type="transmembrane region" description="Helical" evidence="5">
    <location>
        <begin position="237"/>
        <end position="254"/>
    </location>
</feature>
<dbReference type="PROSITE" id="PS51257">
    <property type="entry name" value="PROKAR_LIPOPROTEIN"/>
    <property type="match status" value="1"/>
</dbReference>
<dbReference type="InterPro" id="IPR045979">
    <property type="entry name" value="DUF5935"/>
</dbReference>
<evidence type="ECO:0000259" key="6">
    <source>
        <dbReference type="Pfam" id="PF04932"/>
    </source>
</evidence>
<feature type="transmembrane region" description="Helical" evidence="5">
    <location>
        <begin position="345"/>
        <end position="366"/>
    </location>
</feature>
<gene>
    <name evidence="8" type="ORF">KY46_08740</name>
</gene>
<dbReference type="EMBL" id="JWYV01000005">
    <property type="protein sequence ID" value="KKD00318.1"/>
    <property type="molecule type" value="Genomic_DNA"/>
</dbReference>
<evidence type="ECO:0000259" key="7">
    <source>
        <dbReference type="Pfam" id="PF19358"/>
    </source>
</evidence>
<protein>
    <recommendedName>
        <fullName evidence="10">Polymerase</fullName>
    </recommendedName>
</protein>
<keyword evidence="9" id="KW-1185">Reference proteome</keyword>
<dbReference type="PANTHER" id="PTHR37422">
    <property type="entry name" value="TEICHURONIC ACID BIOSYNTHESIS PROTEIN TUAE"/>
    <property type="match status" value="1"/>
</dbReference>
<dbReference type="RefSeq" id="WP_046220252.1">
    <property type="nucleotide sequence ID" value="NZ_JWYV01000005.1"/>
</dbReference>
<feature type="transmembrane region" description="Helical" evidence="5">
    <location>
        <begin position="129"/>
        <end position="151"/>
    </location>
</feature>
<feature type="transmembrane region" description="Helical" evidence="5">
    <location>
        <begin position="106"/>
        <end position="122"/>
    </location>
</feature>
<sequence length="447" mass="50678">MRDVVLISVFLILACFALRRSYIAVSLWLWSGLFVPAYWVYGFAKPISYNTVFALLTLMTYLFSRKKPAVIFDGVVFIAVLFWLHTGLTTYNTIIFPELVWPEWEKFSKIFLLFIMIALIIRKKHEFEMLLWGILMSVGFFGAVEGLKFLASLGGHKIQGPSGHLISDNNHLAAALCMVIPLCIYQLKSVQEKWIRIGLISMLVLCVLSVLGTYSRGGVLALAVIGCYFWFRSNKKVLTLLGVAMIVSLSVLLLPDKWYDRMETIETATQDSSFTNRLTSWKIHTLMALERPVLGAGFKATYFQPVWDRLALDIYKIDIIETPPPGEESWAAHSIYFQVLGDHGFVGFSLFMLLILLLFLKMRWVIVTLSRPPWNDTHHWQIDLARMMQVSLLGYCTAGAALSLAYLELFWVLAAAMAALSMQVKVMVSQRRARRKAMSGLQGLSSL</sequence>
<dbReference type="InterPro" id="IPR017528">
    <property type="entry name" value="CHP03097O-antigen_lig-rel"/>
</dbReference>
<dbReference type="Pfam" id="PF19358">
    <property type="entry name" value="DUF5935"/>
    <property type="match status" value="1"/>
</dbReference>
<feature type="transmembrane region" description="Helical" evidence="5">
    <location>
        <begin position="199"/>
        <end position="231"/>
    </location>
</feature>
<evidence type="ECO:0000313" key="8">
    <source>
        <dbReference type="EMBL" id="KKD00318.1"/>
    </source>
</evidence>
<name>A0A0F5VE18_9GAMM</name>
<dbReference type="InterPro" id="IPR051533">
    <property type="entry name" value="WaaL-like"/>
</dbReference>
<accession>A0A0F5VE18</accession>
<proteinExistence type="predicted"/>
<evidence type="ECO:0000256" key="4">
    <source>
        <dbReference type="ARBA" id="ARBA00023136"/>
    </source>
</evidence>
<evidence type="ECO:0000256" key="3">
    <source>
        <dbReference type="ARBA" id="ARBA00022989"/>
    </source>
</evidence>
<dbReference type="AlphaFoldDB" id="A0A0F5VE18"/>
<evidence type="ECO:0000256" key="2">
    <source>
        <dbReference type="ARBA" id="ARBA00022692"/>
    </source>
</evidence>
<dbReference type="PATRIC" id="fig|265726.11.peg.3884"/>
<comment type="caution">
    <text evidence="8">The sequence shown here is derived from an EMBL/GenBank/DDBJ whole genome shotgun (WGS) entry which is preliminary data.</text>
</comment>
<feature type="transmembrane region" description="Helical" evidence="5">
    <location>
        <begin position="70"/>
        <end position="86"/>
    </location>
</feature>
<dbReference type="Pfam" id="PF04932">
    <property type="entry name" value="Wzy_C"/>
    <property type="match status" value="1"/>
</dbReference>
<feature type="domain" description="DUF5935" evidence="7">
    <location>
        <begin position="1"/>
        <end position="188"/>
    </location>
</feature>
<keyword evidence="3 5" id="KW-1133">Transmembrane helix</keyword>
<evidence type="ECO:0000256" key="1">
    <source>
        <dbReference type="ARBA" id="ARBA00004141"/>
    </source>
</evidence>
<dbReference type="NCBIfam" id="TIGR03097">
    <property type="entry name" value="PEP_O_lig_1"/>
    <property type="match status" value="1"/>
</dbReference>
<dbReference type="PANTHER" id="PTHR37422:SF13">
    <property type="entry name" value="LIPOPOLYSACCHARIDE BIOSYNTHESIS PROTEIN PA4999-RELATED"/>
    <property type="match status" value="1"/>
</dbReference>
<dbReference type="STRING" id="265726.KY46_08740"/>
<feature type="domain" description="O-antigen ligase-related" evidence="6">
    <location>
        <begin position="202"/>
        <end position="352"/>
    </location>
</feature>
<dbReference type="OrthoDB" id="9772644at2"/>
<feature type="transmembrane region" description="Helical" evidence="5">
    <location>
        <begin position="43"/>
        <end position="63"/>
    </location>
</feature>
<feature type="transmembrane region" description="Helical" evidence="5">
    <location>
        <begin position="409"/>
        <end position="428"/>
    </location>
</feature>
<dbReference type="GO" id="GO:0016020">
    <property type="term" value="C:membrane"/>
    <property type="evidence" value="ECO:0007669"/>
    <property type="project" value="UniProtKB-SubCell"/>
</dbReference>
<organism evidence="8 9">
    <name type="scientific">Photobacterium halotolerans</name>
    <dbReference type="NCBI Taxonomy" id="265726"/>
    <lineage>
        <taxon>Bacteria</taxon>
        <taxon>Pseudomonadati</taxon>
        <taxon>Pseudomonadota</taxon>
        <taxon>Gammaproteobacteria</taxon>
        <taxon>Vibrionales</taxon>
        <taxon>Vibrionaceae</taxon>
        <taxon>Photobacterium</taxon>
    </lineage>
</organism>
<evidence type="ECO:0008006" key="10">
    <source>
        <dbReference type="Google" id="ProtNLM"/>
    </source>
</evidence>
<comment type="subcellular location">
    <subcellularLocation>
        <location evidence="1">Membrane</location>
        <topology evidence="1">Multi-pass membrane protein</topology>
    </subcellularLocation>
</comment>